<dbReference type="InterPro" id="IPR026634">
    <property type="entry name" value="TPST-like"/>
</dbReference>
<keyword evidence="3" id="KW-1185">Reference proteome</keyword>
<sequence>MIVTKLRPPIFLIGNYRSGTTITQKLIGLHPDVVTWYEPRTLWLYADPGRHHDEFGASDATEKVIRYIRGRFLEFQLRNGNRQIMENTPSNVLRVAYVHEIFPEATYLYITRNPFSCINSMELKWQRTKTLKGLRRTLAATPLTQLHYYVGGFFKQMFVKKILRKKYTPIYGPRYHGIDRDLKEHGKLRVIARQWARCNRKAREDLAKLGEGRVLTIRYEDLIQDTETTLRRIYGHCGLACTDDIVRAAKEMVDPGRQEKWLRLEPESLRTILPEIEQEMSIYGYDLPPALR</sequence>
<dbReference type="OrthoDB" id="977108at2"/>
<dbReference type="AlphaFoldDB" id="A0A1E3V9P9"/>
<dbReference type="SUPFAM" id="SSF52540">
    <property type="entry name" value="P-loop containing nucleoside triphosphate hydrolases"/>
    <property type="match status" value="1"/>
</dbReference>
<proteinExistence type="predicted"/>
<dbReference type="PANTHER" id="PTHR12788">
    <property type="entry name" value="PROTEIN-TYROSINE SULFOTRANSFERASE 2"/>
    <property type="match status" value="1"/>
</dbReference>
<dbReference type="Gene3D" id="3.40.50.300">
    <property type="entry name" value="P-loop containing nucleotide triphosphate hydrolases"/>
    <property type="match status" value="1"/>
</dbReference>
<evidence type="ECO:0000313" key="2">
    <source>
        <dbReference type="EMBL" id="ODR89566.1"/>
    </source>
</evidence>
<keyword evidence="1" id="KW-0808">Transferase</keyword>
<dbReference type="EMBL" id="LYBW01000061">
    <property type="protein sequence ID" value="ODR89566.1"/>
    <property type="molecule type" value="Genomic_DNA"/>
</dbReference>
<reference evidence="3" key="1">
    <citation type="submission" date="2016-05" db="EMBL/GenBank/DDBJ databases">
        <authorList>
            <person name="Li Y."/>
        </authorList>
    </citation>
    <scope>NUCLEOTIDE SEQUENCE [LARGE SCALE GENOMIC DNA]</scope>
    <source>
        <strain evidence="3">YIC4027</strain>
    </source>
</reference>
<comment type="caution">
    <text evidence="2">The sequence shown here is derived from an EMBL/GenBank/DDBJ whole genome shotgun (WGS) entry which is preliminary data.</text>
</comment>
<dbReference type="InterPro" id="IPR027417">
    <property type="entry name" value="P-loop_NTPase"/>
</dbReference>
<name>A0A1E3V9P9_9HYPH</name>
<accession>A0A1E3V9P9</accession>
<evidence type="ECO:0000256" key="1">
    <source>
        <dbReference type="ARBA" id="ARBA00022679"/>
    </source>
</evidence>
<evidence type="ECO:0008006" key="4">
    <source>
        <dbReference type="Google" id="ProtNLM"/>
    </source>
</evidence>
<dbReference type="Proteomes" id="UP000094342">
    <property type="component" value="Unassembled WGS sequence"/>
</dbReference>
<dbReference type="STRING" id="1752398.A8M32_19805"/>
<dbReference type="RefSeq" id="WP_069460132.1">
    <property type="nucleotide sequence ID" value="NZ_LYBW01000061.1"/>
</dbReference>
<gene>
    <name evidence="2" type="ORF">A8M32_19805</name>
</gene>
<dbReference type="GO" id="GO:0008476">
    <property type="term" value="F:protein-tyrosine sulfotransferase activity"/>
    <property type="evidence" value="ECO:0007669"/>
    <property type="project" value="InterPro"/>
</dbReference>
<evidence type="ECO:0000313" key="3">
    <source>
        <dbReference type="Proteomes" id="UP000094342"/>
    </source>
</evidence>
<dbReference type="PANTHER" id="PTHR12788:SF10">
    <property type="entry name" value="PROTEIN-TYROSINE SULFOTRANSFERASE"/>
    <property type="match status" value="1"/>
</dbReference>
<protein>
    <recommendedName>
        <fullName evidence="4">Sulfotransferase</fullName>
    </recommendedName>
</protein>
<organism evidence="2 3">
    <name type="scientific">Sinorhizobium alkalisoli</name>
    <dbReference type="NCBI Taxonomy" id="1752398"/>
    <lineage>
        <taxon>Bacteria</taxon>
        <taxon>Pseudomonadati</taxon>
        <taxon>Pseudomonadota</taxon>
        <taxon>Alphaproteobacteria</taxon>
        <taxon>Hyphomicrobiales</taxon>
        <taxon>Rhizobiaceae</taxon>
        <taxon>Sinorhizobium/Ensifer group</taxon>
        <taxon>Sinorhizobium</taxon>
    </lineage>
</organism>
<dbReference type="Pfam" id="PF13469">
    <property type="entry name" value="Sulfotransfer_3"/>
    <property type="match status" value="2"/>
</dbReference>